<dbReference type="InterPro" id="IPR046473">
    <property type="entry name" value="Sgo0707-like_N2"/>
</dbReference>
<gene>
    <name evidence="7" type="ORF">GCM10011612_06420</name>
</gene>
<dbReference type="GO" id="GO:0005975">
    <property type="term" value="P:carbohydrate metabolic process"/>
    <property type="evidence" value="ECO:0007669"/>
    <property type="project" value="UniProtKB-ARBA"/>
</dbReference>
<dbReference type="OrthoDB" id="3199332at2"/>
<reference evidence="7" key="2">
    <citation type="submission" date="2020-09" db="EMBL/GenBank/DDBJ databases">
        <authorList>
            <person name="Sun Q."/>
            <person name="Zhou Y."/>
        </authorList>
    </citation>
    <scope>NUCLEOTIDE SEQUENCE</scope>
    <source>
        <strain evidence="7">CGMCC 4.7372</strain>
    </source>
</reference>
<dbReference type="InterPro" id="IPR013783">
    <property type="entry name" value="Ig-like_fold"/>
</dbReference>
<dbReference type="InterPro" id="IPR032364">
    <property type="entry name" value="GramPos_pilinD1_N"/>
</dbReference>
<evidence type="ECO:0000256" key="3">
    <source>
        <dbReference type="SAM" id="SignalP"/>
    </source>
</evidence>
<dbReference type="Gene3D" id="2.60.40.10">
    <property type="entry name" value="Immunoglobulins"/>
    <property type="match status" value="2"/>
</dbReference>
<feature type="transmembrane region" description="Helical" evidence="2">
    <location>
        <begin position="535"/>
        <end position="554"/>
    </location>
</feature>
<keyword evidence="8" id="KW-1185">Reference proteome</keyword>
<evidence type="ECO:0000313" key="7">
    <source>
        <dbReference type="EMBL" id="GGO96372.1"/>
    </source>
</evidence>
<proteinExistence type="predicted"/>
<feature type="signal peptide" evidence="3">
    <location>
        <begin position="1"/>
        <end position="32"/>
    </location>
</feature>
<dbReference type="NCBIfam" id="TIGR04226">
    <property type="entry name" value="RrgB_K2N_iso_D2"/>
    <property type="match status" value="1"/>
</dbReference>
<evidence type="ECO:0000256" key="1">
    <source>
        <dbReference type="SAM" id="MobiDB-lite"/>
    </source>
</evidence>
<dbReference type="Proteomes" id="UP000614239">
    <property type="component" value="Unassembled WGS sequence"/>
</dbReference>
<dbReference type="Pfam" id="PF20623">
    <property type="entry name" value="Sgo0707_N2"/>
    <property type="match status" value="1"/>
</dbReference>
<dbReference type="InterPro" id="IPR026466">
    <property type="entry name" value="Fim_isopep_form_D2_dom"/>
</dbReference>
<dbReference type="NCBIfam" id="NF033902">
    <property type="entry name" value="iso_D2_wall_anc"/>
    <property type="match status" value="2"/>
</dbReference>
<comment type="caution">
    <text evidence="7">The sequence shown here is derived from an EMBL/GenBank/DDBJ whole genome shotgun (WGS) entry which is preliminary data.</text>
</comment>
<evidence type="ECO:0000256" key="2">
    <source>
        <dbReference type="SAM" id="Phobius"/>
    </source>
</evidence>
<feature type="region of interest" description="Disordered" evidence="1">
    <location>
        <begin position="330"/>
        <end position="354"/>
    </location>
</feature>
<keyword evidence="2" id="KW-0472">Membrane</keyword>
<dbReference type="Pfam" id="PF16555">
    <property type="entry name" value="GramPos_pilinD1"/>
    <property type="match status" value="1"/>
</dbReference>
<feature type="domain" description="SpaA-like prealbumin fold" evidence="5">
    <location>
        <begin position="406"/>
        <end position="519"/>
    </location>
</feature>
<feature type="domain" description="Gram-positive pilin subunit D1 N-terminal" evidence="4">
    <location>
        <begin position="45"/>
        <end position="199"/>
    </location>
</feature>
<organism evidence="7 8">
    <name type="scientific">Actinomyces gaoshouyii</name>
    <dbReference type="NCBI Taxonomy" id="1960083"/>
    <lineage>
        <taxon>Bacteria</taxon>
        <taxon>Bacillati</taxon>
        <taxon>Actinomycetota</taxon>
        <taxon>Actinomycetes</taxon>
        <taxon>Actinomycetales</taxon>
        <taxon>Actinomycetaceae</taxon>
        <taxon>Actinomyces</taxon>
    </lineage>
</organism>
<dbReference type="RefSeq" id="WP_080461949.1">
    <property type="nucleotide sequence ID" value="NZ_BMNJ01000002.1"/>
</dbReference>
<keyword evidence="3" id="KW-0732">Signal</keyword>
<feature type="compositionally biased region" description="Pro residues" evidence="1">
    <location>
        <begin position="333"/>
        <end position="346"/>
    </location>
</feature>
<feature type="chain" id="PRO_5034906588" evidence="3">
    <location>
        <begin position="33"/>
        <end position="565"/>
    </location>
</feature>
<dbReference type="EMBL" id="BMNJ01000002">
    <property type="protein sequence ID" value="GGO96372.1"/>
    <property type="molecule type" value="Genomic_DNA"/>
</dbReference>
<dbReference type="InterPro" id="IPR048052">
    <property type="entry name" value="FM1-like"/>
</dbReference>
<dbReference type="Gene3D" id="2.60.40.740">
    <property type="match status" value="1"/>
</dbReference>
<evidence type="ECO:0000259" key="6">
    <source>
        <dbReference type="Pfam" id="PF20623"/>
    </source>
</evidence>
<sequence>MKTSVSTLGSRAAAVAWIAAVGLLGLVPPAAAEEANYGNIKESATGSITIHKHIQNDGTRGTADGQNAVEGGQPVQGVQFTAYPISDIDLTTVEGWSAVTALSADGAIPASACANPSTPTLAGHTINAGSGTASGDTDSQGQATIGGLTVKAYLVCETKTPSDILQKAKPFVVTVPHPNTAPGEEGNWLYDVNVYPKNERIAISKTIDDQRNNGYATGALVKFPVTSTLPALDAGSYYKYFQFKDVMDSRLTDLAVPEVSLGGTALTATTDYEVVVTGQTVTVTFTGAGLTKLKAGAGQEVKAVFQGKVASVGNGVIPNTAQLIADTVYADQPPNPQTPPQTPPGTPLTSPEVRTNWGDLKITKVDAHSLDGGNAGNDGDLEDDPSAPLERLVMPFLMNPRAQAGGKSALKGAEFQIYNAAAPYAASCAGATRTGDPLSVSGQTTLTTDDRGVISIDALFVSDSVTDANRDNQPGATQRCYVLVETKAPAGYVLPAQAETPVTVKVGNTTEDNITIENTKQTVPNLPLTGSLGKILLSAAGAALLLIAAGAVAVSHRRGRRASSL</sequence>
<dbReference type="InterPro" id="IPR041033">
    <property type="entry name" value="SpaA_PFL_dom_1"/>
</dbReference>
<evidence type="ECO:0000259" key="4">
    <source>
        <dbReference type="Pfam" id="PF16555"/>
    </source>
</evidence>
<dbReference type="AlphaFoldDB" id="A0A8H9H7P3"/>
<dbReference type="Pfam" id="PF17802">
    <property type="entry name" value="SpaA"/>
    <property type="match status" value="1"/>
</dbReference>
<keyword evidence="2" id="KW-1133">Transmembrane helix</keyword>
<reference evidence="7" key="1">
    <citation type="journal article" date="2014" name="Int. J. Syst. Evol. Microbiol.">
        <title>Complete genome sequence of Corynebacterium casei LMG S-19264T (=DSM 44701T), isolated from a smear-ripened cheese.</title>
        <authorList>
            <consortium name="US DOE Joint Genome Institute (JGI-PGF)"/>
            <person name="Walter F."/>
            <person name="Albersmeier A."/>
            <person name="Kalinowski J."/>
            <person name="Ruckert C."/>
        </authorList>
    </citation>
    <scope>NUCLEOTIDE SEQUENCE</scope>
    <source>
        <strain evidence="7">CGMCC 4.7372</strain>
    </source>
</reference>
<evidence type="ECO:0000313" key="8">
    <source>
        <dbReference type="Proteomes" id="UP000614239"/>
    </source>
</evidence>
<accession>A0A8H9H7P3</accession>
<keyword evidence="2" id="KW-0812">Transmembrane</keyword>
<evidence type="ECO:0000259" key="5">
    <source>
        <dbReference type="Pfam" id="PF17802"/>
    </source>
</evidence>
<feature type="domain" description="Sgo0707-like N2" evidence="6">
    <location>
        <begin position="236"/>
        <end position="329"/>
    </location>
</feature>
<protein>
    <submittedName>
        <fullName evidence="7">Type-2 fimbrial major subunit</fullName>
    </submittedName>
</protein>
<name>A0A8H9H7P3_9ACTO</name>